<protein>
    <recommendedName>
        <fullName evidence="1">PiggyBac transposable element-derived protein domain-containing protein</fullName>
    </recommendedName>
</protein>
<evidence type="ECO:0000313" key="2">
    <source>
        <dbReference type="EMBL" id="GBN81161.1"/>
    </source>
</evidence>
<organism evidence="2 3">
    <name type="scientific">Araneus ventricosus</name>
    <name type="common">Orbweaver spider</name>
    <name type="synonym">Epeira ventricosa</name>
    <dbReference type="NCBI Taxonomy" id="182803"/>
    <lineage>
        <taxon>Eukaryota</taxon>
        <taxon>Metazoa</taxon>
        <taxon>Ecdysozoa</taxon>
        <taxon>Arthropoda</taxon>
        <taxon>Chelicerata</taxon>
        <taxon>Arachnida</taxon>
        <taxon>Araneae</taxon>
        <taxon>Araneomorphae</taxon>
        <taxon>Entelegynae</taxon>
        <taxon>Araneoidea</taxon>
        <taxon>Araneidae</taxon>
        <taxon>Araneus</taxon>
    </lineage>
</organism>
<sequence length="154" mass="17609">MKNKPNLWTIKNFILCGIPGIAYDFIAYQGSITDFDKNLLYYGQSVTVVLQVSKRFVKKGHELYFDNYFNSYNLLQILKSKSINAAGTVRINRFSKLPLSSDKEFGTKGRDFSQEISSLDGDVPLSKWLDNKSVVLASNFLGINKEYEDQLWSK</sequence>
<dbReference type="Proteomes" id="UP000499080">
    <property type="component" value="Unassembled WGS sequence"/>
</dbReference>
<gene>
    <name evidence="2" type="ORF">AVEN_275525_1</name>
</gene>
<proteinExistence type="predicted"/>
<evidence type="ECO:0000313" key="3">
    <source>
        <dbReference type="Proteomes" id="UP000499080"/>
    </source>
</evidence>
<dbReference type="InterPro" id="IPR029526">
    <property type="entry name" value="PGBD"/>
</dbReference>
<dbReference type="PANTHER" id="PTHR47272">
    <property type="entry name" value="DDE_TNP_1_7 DOMAIN-CONTAINING PROTEIN"/>
    <property type="match status" value="1"/>
</dbReference>
<name>A0A4Y2RZG8_ARAVE</name>
<dbReference type="PANTHER" id="PTHR47272:SF2">
    <property type="entry name" value="PIGGYBAC TRANSPOSABLE ELEMENT-DERIVED PROTEIN 3-LIKE"/>
    <property type="match status" value="1"/>
</dbReference>
<evidence type="ECO:0000259" key="1">
    <source>
        <dbReference type="Pfam" id="PF13843"/>
    </source>
</evidence>
<reference evidence="2 3" key="1">
    <citation type="journal article" date="2019" name="Sci. Rep.">
        <title>Orb-weaving spider Araneus ventricosus genome elucidates the spidroin gene catalogue.</title>
        <authorList>
            <person name="Kono N."/>
            <person name="Nakamura H."/>
            <person name="Ohtoshi R."/>
            <person name="Moran D.A.P."/>
            <person name="Shinohara A."/>
            <person name="Yoshida Y."/>
            <person name="Fujiwara M."/>
            <person name="Mori M."/>
            <person name="Tomita M."/>
            <person name="Arakawa K."/>
        </authorList>
    </citation>
    <scope>NUCLEOTIDE SEQUENCE [LARGE SCALE GENOMIC DNA]</scope>
</reference>
<dbReference type="Pfam" id="PF13843">
    <property type="entry name" value="DDE_Tnp_1_7"/>
    <property type="match status" value="1"/>
</dbReference>
<comment type="caution">
    <text evidence="2">The sequence shown here is derived from an EMBL/GenBank/DDBJ whole genome shotgun (WGS) entry which is preliminary data.</text>
</comment>
<dbReference type="AlphaFoldDB" id="A0A4Y2RZG8"/>
<dbReference type="OrthoDB" id="123207at2759"/>
<feature type="domain" description="PiggyBac transposable element-derived protein" evidence="1">
    <location>
        <begin position="1"/>
        <end position="145"/>
    </location>
</feature>
<accession>A0A4Y2RZG8</accession>
<dbReference type="EMBL" id="BGPR01019168">
    <property type="protein sequence ID" value="GBN81161.1"/>
    <property type="molecule type" value="Genomic_DNA"/>
</dbReference>
<keyword evidence="3" id="KW-1185">Reference proteome</keyword>